<protein>
    <submittedName>
        <fullName evidence="1">Uncharacterized protein</fullName>
    </submittedName>
</protein>
<keyword evidence="2" id="KW-1185">Reference proteome</keyword>
<proteinExistence type="predicted"/>
<reference evidence="1" key="1">
    <citation type="submission" date="2021-05" db="EMBL/GenBank/DDBJ databases">
        <authorList>
            <person name="Scholz U."/>
            <person name="Mascher M."/>
            <person name="Fiebig A."/>
        </authorList>
    </citation>
    <scope>NUCLEOTIDE SEQUENCE [LARGE SCALE GENOMIC DNA]</scope>
</reference>
<evidence type="ECO:0000313" key="1">
    <source>
        <dbReference type="EnsemblPlants" id="AVESA.00010b.r2.6CG1120680.1.CDS.1"/>
    </source>
</evidence>
<sequence length="260" mass="28559">MADLTAKAFLRAHDVPQILDQFPSFFNQVAPYSLSTLNELILTGCNVHATMFGHGNPAIISGCASFCSNNDTTATTLSEDVGWPTNGIHGGRGGGSKYCYGMGCCQAPISESLDGMPKELRFQWFDTSTPEDYLIQSPGYLFIAEEGWFDETGVAAKLMMEGNKTKTRVQNLEVPLVFRWEVLLSHNGSPSSKRPHPDCERDQVARDICKSKHSHCEPRNRGYSCQCNDGYDGNPYILEGCKGSVNSDIYGLLVLPSILD</sequence>
<organism evidence="1 2">
    <name type="scientific">Avena sativa</name>
    <name type="common">Oat</name>
    <dbReference type="NCBI Taxonomy" id="4498"/>
    <lineage>
        <taxon>Eukaryota</taxon>
        <taxon>Viridiplantae</taxon>
        <taxon>Streptophyta</taxon>
        <taxon>Embryophyta</taxon>
        <taxon>Tracheophyta</taxon>
        <taxon>Spermatophyta</taxon>
        <taxon>Magnoliopsida</taxon>
        <taxon>Liliopsida</taxon>
        <taxon>Poales</taxon>
        <taxon>Poaceae</taxon>
        <taxon>BOP clade</taxon>
        <taxon>Pooideae</taxon>
        <taxon>Poodae</taxon>
        <taxon>Poeae</taxon>
        <taxon>Poeae Chloroplast Group 1 (Aveneae type)</taxon>
        <taxon>Aveninae</taxon>
        <taxon>Avena</taxon>
    </lineage>
</organism>
<name>A0ACD5ZBH7_AVESA</name>
<dbReference type="Proteomes" id="UP001732700">
    <property type="component" value="Chromosome 6C"/>
</dbReference>
<dbReference type="EnsemblPlants" id="AVESA.00010b.r2.6CG1120680.1">
    <property type="protein sequence ID" value="AVESA.00010b.r2.6CG1120680.1.CDS.1"/>
    <property type="gene ID" value="AVESA.00010b.r2.6CG1120680"/>
</dbReference>
<reference evidence="1" key="2">
    <citation type="submission" date="2025-09" db="UniProtKB">
        <authorList>
            <consortium name="EnsemblPlants"/>
        </authorList>
    </citation>
    <scope>IDENTIFICATION</scope>
</reference>
<accession>A0ACD5ZBH7</accession>
<evidence type="ECO:0000313" key="2">
    <source>
        <dbReference type="Proteomes" id="UP001732700"/>
    </source>
</evidence>